<feature type="domain" description="GP-PDE" evidence="1">
    <location>
        <begin position="1"/>
        <end position="176"/>
    </location>
</feature>
<evidence type="ECO:0000313" key="3">
    <source>
        <dbReference type="Proteomes" id="UP001059859"/>
    </source>
</evidence>
<dbReference type="InterPro" id="IPR030395">
    <property type="entry name" value="GP_PDE_dom"/>
</dbReference>
<reference evidence="2" key="1">
    <citation type="submission" date="2022-09" db="EMBL/GenBank/DDBJ databases">
        <title>Novel species in genus Arthrobacter.</title>
        <authorList>
            <person name="Liu Y."/>
        </authorList>
    </citation>
    <scope>NUCLEOTIDE SEQUENCE</scope>
    <source>
        <strain evidence="2">Zg-Y815</strain>
    </source>
</reference>
<dbReference type="Pfam" id="PF03009">
    <property type="entry name" value="GDPD"/>
    <property type="match status" value="1"/>
</dbReference>
<dbReference type="PROSITE" id="PS51704">
    <property type="entry name" value="GP_PDE"/>
    <property type="match status" value="1"/>
</dbReference>
<dbReference type="SUPFAM" id="SSF51695">
    <property type="entry name" value="PLC-like phosphodiesterases"/>
    <property type="match status" value="1"/>
</dbReference>
<keyword evidence="3" id="KW-1185">Reference proteome</keyword>
<evidence type="ECO:0000313" key="2">
    <source>
        <dbReference type="EMBL" id="UWX96484.1"/>
    </source>
</evidence>
<dbReference type="Proteomes" id="UP001059859">
    <property type="component" value="Chromosome"/>
</dbReference>
<dbReference type="Pfam" id="PF13653">
    <property type="entry name" value="GDPD_2"/>
    <property type="match status" value="1"/>
</dbReference>
<protein>
    <submittedName>
        <fullName evidence="2">Glycerophosphodiester phosphodiesterase family protein</fullName>
    </submittedName>
</protein>
<dbReference type="Gene3D" id="3.20.20.190">
    <property type="entry name" value="Phosphatidylinositol (PI) phosphodiesterase"/>
    <property type="match status" value="2"/>
</dbReference>
<sequence>MIAHRGHSTAAPENTLPAFAAAAAAGAAMIETDIRLTADGTAVLLHDADLRRTTNLRGRVDRTPSARLAGADAGAWFSESHRGVPVPTLGDTSSRSCPTGTGWDWSWNSRGSGVPANWSRLPTHCDRLAVFPWTLDLPAQWIEALEAGADGIITNRPGALAAWANTRNGNWTAGAI</sequence>
<gene>
    <name evidence="2" type="ORF">N2K95_12550</name>
</gene>
<dbReference type="InterPro" id="IPR017946">
    <property type="entry name" value="PLC-like_Pdiesterase_TIM-brl"/>
</dbReference>
<proteinExistence type="predicted"/>
<name>A0ABY5YR13_9MICC</name>
<dbReference type="EMBL" id="CP104275">
    <property type="protein sequence ID" value="UWX96484.1"/>
    <property type="molecule type" value="Genomic_DNA"/>
</dbReference>
<accession>A0ABY5YR13</accession>
<dbReference type="RefSeq" id="WP_260651825.1">
    <property type="nucleotide sequence ID" value="NZ_CP104275.1"/>
</dbReference>
<evidence type="ECO:0000259" key="1">
    <source>
        <dbReference type="PROSITE" id="PS51704"/>
    </source>
</evidence>
<dbReference type="PANTHER" id="PTHR46211">
    <property type="entry name" value="GLYCEROPHOSPHORYL DIESTER PHOSPHODIESTERASE"/>
    <property type="match status" value="1"/>
</dbReference>
<dbReference type="PANTHER" id="PTHR46211:SF14">
    <property type="entry name" value="GLYCEROPHOSPHODIESTER PHOSPHODIESTERASE"/>
    <property type="match status" value="1"/>
</dbReference>
<organism evidence="2 3">
    <name type="scientific">Arthrobacter zhaoxinii</name>
    <dbReference type="NCBI Taxonomy" id="2964616"/>
    <lineage>
        <taxon>Bacteria</taxon>
        <taxon>Bacillati</taxon>
        <taxon>Actinomycetota</taxon>
        <taxon>Actinomycetes</taxon>
        <taxon>Micrococcales</taxon>
        <taxon>Micrococcaceae</taxon>
        <taxon>Arthrobacter</taxon>
    </lineage>
</organism>